<evidence type="ECO:0000313" key="1">
    <source>
        <dbReference type="EMBL" id="KKL20371.1"/>
    </source>
</evidence>
<protein>
    <submittedName>
        <fullName evidence="1">Uncharacterized protein</fullName>
    </submittedName>
</protein>
<comment type="caution">
    <text evidence="1">The sequence shown here is derived from an EMBL/GenBank/DDBJ whole genome shotgun (WGS) entry which is preliminary data.</text>
</comment>
<proteinExistence type="predicted"/>
<dbReference type="AlphaFoldDB" id="A0A0F9DRT6"/>
<reference evidence="1" key="1">
    <citation type="journal article" date="2015" name="Nature">
        <title>Complex archaea that bridge the gap between prokaryotes and eukaryotes.</title>
        <authorList>
            <person name="Spang A."/>
            <person name="Saw J.H."/>
            <person name="Jorgensen S.L."/>
            <person name="Zaremba-Niedzwiedzka K."/>
            <person name="Martijn J."/>
            <person name="Lind A.E."/>
            <person name="van Eijk R."/>
            <person name="Schleper C."/>
            <person name="Guy L."/>
            <person name="Ettema T.J."/>
        </authorList>
    </citation>
    <scope>NUCLEOTIDE SEQUENCE</scope>
</reference>
<accession>A0A0F9DRT6</accession>
<gene>
    <name evidence="1" type="ORF">LCGC14_2456160</name>
</gene>
<name>A0A0F9DRT6_9ZZZZ</name>
<sequence>MADKTLLYAGTYDNLDNAWA</sequence>
<dbReference type="EMBL" id="LAZR01038125">
    <property type="protein sequence ID" value="KKL20371.1"/>
    <property type="molecule type" value="Genomic_DNA"/>
</dbReference>
<organism evidence="1">
    <name type="scientific">marine sediment metagenome</name>
    <dbReference type="NCBI Taxonomy" id="412755"/>
    <lineage>
        <taxon>unclassified sequences</taxon>
        <taxon>metagenomes</taxon>
        <taxon>ecological metagenomes</taxon>
    </lineage>
</organism>
<feature type="non-terminal residue" evidence="1">
    <location>
        <position position="20"/>
    </location>
</feature>